<dbReference type="AlphaFoldDB" id="K9GXU3"/>
<comment type="caution">
    <text evidence="4">The sequence shown here is derived from an EMBL/GenBank/DDBJ whole genome shotgun (WGS) entry which is preliminary data.</text>
</comment>
<feature type="domain" description="Gamma-glutamylcyclotransferase AIG2-like" evidence="3">
    <location>
        <begin position="20"/>
        <end position="120"/>
    </location>
</feature>
<evidence type="ECO:0000313" key="4">
    <source>
        <dbReference type="EMBL" id="EKV29584.1"/>
    </source>
</evidence>
<dbReference type="PANTHER" id="PTHR31544">
    <property type="entry name" value="AIG2-LIKE PROTEIN D"/>
    <property type="match status" value="1"/>
</dbReference>
<dbReference type="STRING" id="1238182.C882_0406"/>
<keyword evidence="5" id="KW-1185">Reference proteome</keyword>
<dbReference type="PANTHER" id="PTHR31544:SF4">
    <property type="entry name" value="GAMMA-GLUTAMYLCYCLOTRANSFERASE-RELATED"/>
    <property type="match status" value="1"/>
</dbReference>
<evidence type="ECO:0000256" key="1">
    <source>
        <dbReference type="ARBA" id="ARBA00022679"/>
    </source>
</evidence>
<dbReference type="Pfam" id="PF06094">
    <property type="entry name" value="GGACT"/>
    <property type="match status" value="1"/>
</dbReference>
<dbReference type="CDD" id="cd06661">
    <property type="entry name" value="GGCT_like"/>
    <property type="match status" value="1"/>
</dbReference>
<dbReference type="InterPro" id="IPR036568">
    <property type="entry name" value="GGCT-like_sf"/>
</dbReference>
<proteinExistence type="predicted"/>
<dbReference type="InterPro" id="IPR045038">
    <property type="entry name" value="AIG2-like"/>
</dbReference>
<dbReference type="GO" id="GO:0016740">
    <property type="term" value="F:transferase activity"/>
    <property type="evidence" value="ECO:0007669"/>
    <property type="project" value="UniProtKB-KW"/>
</dbReference>
<evidence type="ECO:0000256" key="2">
    <source>
        <dbReference type="ARBA" id="ARBA00030602"/>
    </source>
</evidence>
<evidence type="ECO:0000313" key="5">
    <source>
        <dbReference type="Proteomes" id="UP000009881"/>
    </source>
</evidence>
<accession>K9GXU3</accession>
<name>K9GXU3_9PROT</name>
<dbReference type="eggNOG" id="COG2105">
    <property type="taxonomic scope" value="Bacteria"/>
</dbReference>
<dbReference type="OrthoDB" id="8478759at2"/>
<organism evidence="4 5">
    <name type="scientific">Caenispirillum salinarum AK4</name>
    <dbReference type="NCBI Taxonomy" id="1238182"/>
    <lineage>
        <taxon>Bacteria</taxon>
        <taxon>Pseudomonadati</taxon>
        <taxon>Pseudomonadota</taxon>
        <taxon>Alphaproteobacteria</taxon>
        <taxon>Rhodospirillales</taxon>
        <taxon>Novispirillaceae</taxon>
        <taxon>Caenispirillum</taxon>
    </lineage>
</organism>
<keyword evidence="1" id="KW-0808">Transferase</keyword>
<dbReference type="InterPro" id="IPR009288">
    <property type="entry name" value="AIG2-like_dom"/>
</dbReference>
<reference evidence="4 5" key="1">
    <citation type="journal article" date="2013" name="Genome Announc.">
        <title>Draft Genome Sequence of an Alphaproteobacterium, Caenispirillum salinarum AK4(T), Isolated from a Solar Saltern.</title>
        <authorList>
            <person name="Khatri I."/>
            <person name="Singh A."/>
            <person name="Korpole S."/>
            <person name="Pinnaka A.K."/>
            <person name="Subramanian S."/>
        </authorList>
    </citation>
    <scope>NUCLEOTIDE SEQUENCE [LARGE SCALE GENOMIC DNA]</scope>
    <source>
        <strain evidence="4 5">AK4</strain>
    </source>
</reference>
<sequence length="193" mass="21911">MAVSHHRYIADHHRDSGHALFVFGSLMDRDILSIVLDRDPSDVAVTDAVVRGFQRRRVSDEFYPVLVPRPDGTVVGRLVEGLSADDLERVHFYEGDVYELAPVHATTTCGRRETANVFLDAGDIKVSREGWDFDAWHRHEKQEALALTTALMRYYGRISLREVEGVWNEIKDQAESLYGYDEEAMAAEAKAYP</sequence>
<dbReference type="Proteomes" id="UP000009881">
    <property type="component" value="Unassembled WGS sequence"/>
</dbReference>
<evidence type="ECO:0000259" key="3">
    <source>
        <dbReference type="Pfam" id="PF06094"/>
    </source>
</evidence>
<protein>
    <recommendedName>
        <fullName evidence="2">Putative gamma-glutamylcyclotransferase</fullName>
    </recommendedName>
</protein>
<dbReference type="InterPro" id="IPR013024">
    <property type="entry name" value="GGCT-like"/>
</dbReference>
<dbReference type="RefSeq" id="WP_009541065.1">
    <property type="nucleotide sequence ID" value="NZ_ANHY01000012.1"/>
</dbReference>
<gene>
    <name evidence="4" type="ORF">C882_0406</name>
</gene>
<dbReference type="EMBL" id="ANHY01000012">
    <property type="protein sequence ID" value="EKV29584.1"/>
    <property type="molecule type" value="Genomic_DNA"/>
</dbReference>
<dbReference type="Gene3D" id="3.10.490.10">
    <property type="entry name" value="Gamma-glutamyl cyclotransferase-like"/>
    <property type="match status" value="1"/>
</dbReference>
<dbReference type="SUPFAM" id="SSF110857">
    <property type="entry name" value="Gamma-glutamyl cyclotransferase-like"/>
    <property type="match status" value="1"/>
</dbReference>